<reference evidence="3" key="1">
    <citation type="submission" date="2020-03" db="EMBL/GenBank/DDBJ databases">
        <authorList>
            <person name="He L."/>
        </authorList>
    </citation>
    <scope>NUCLEOTIDE SEQUENCE</scope>
    <source>
        <strain evidence="3">CkLH20</strain>
    </source>
</reference>
<sequence length="159" mass="17710">MEPPATKGSHVISSFFSIVAALVAWDINMQAEDALCEAEYELLAMLILPHKAAIVRRVRKTHDTLRLPDFMRITSNVQDGMYDEVCVLGTTMCLAFAILLVLSLIGDVALHAVLAFLFFGLVSFWLLGRTFRYFHEKRFGLGRGAGEGVPEAVERLHVD</sequence>
<evidence type="ECO:0000256" key="2">
    <source>
        <dbReference type="SAM" id="SignalP"/>
    </source>
</evidence>
<dbReference type="Proteomes" id="UP000781932">
    <property type="component" value="Unassembled WGS sequence"/>
</dbReference>
<keyword evidence="1" id="KW-0472">Membrane</keyword>
<accession>A0A9P6IBN6</accession>
<evidence type="ECO:0000313" key="4">
    <source>
        <dbReference type="Proteomes" id="UP000781932"/>
    </source>
</evidence>
<dbReference type="EMBL" id="JAATWM020000020">
    <property type="protein sequence ID" value="KAF9875680.1"/>
    <property type="molecule type" value="Genomic_DNA"/>
</dbReference>
<feature type="signal peptide" evidence="2">
    <location>
        <begin position="1"/>
        <end position="24"/>
    </location>
</feature>
<dbReference type="RefSeq" id="XP_038745141.1">
    <property type="nucleotide sequence ID" value="XM_038889329.1"/>
</dbReference>
<evidence type="ECO:0000313" key="3">
    <source>
        <dbReference type="EMBL" id="KAF9875680.1"/>
    </source>
</evidence>
<evidence type="ECO:0000256" key="1">
    <source>
        <dbReference type="SAM" id="Phobius"/>
    </source>
</evidence>
<keyword evidence="1" id="KW-0812">Transmembrane</keyword>
<keyword evidence="4" id="KW-1185">Reference proteome</keyword>
<proteinExistence type="predicted"/>
<comment type="caution">
    <text evidence="3">The sequence shown here is derived from an EMBL/GenBank/DDBJ whole genome shotgun (WGS) entry which is preliminary data.</text>
</comment>
<name>A0A9P6IBN6_9PEZI</name>
<dbReference type="AlphaFoldDB" id="A0A9P6IBN6"/>
<keyword evidence="1" id="KW-1133">Transmembrane helix</keyword>
<dbReference type="GeneID" id="62162403"/>
<feature type="transmembrane region" description="Helical" evidence="1">
    <location>
        <begin position="108"/>
        <end position="128"/>
    </location>
</feature>
<keyword evidence="2" id="KW-0732">Signal</keyword>
<protein>
    <submittedName>
        <fullName evidence="3">Uncharacterized protein</fullName>
    </submittedName>
</protein>
<feature type="chain" id="PRO_5040185346" evidence="2">
    <location>
        <begin position="25"/>
        <end position="159"/>
    </location>
</feature>
<organism evidence="3 4">
    <name type="scientific">Colletotrichum karsti</name>
    <dbReference type="NCBI Taxonomy" id="1095194"/>
    <lineage>
        <taxon>Eukaryota</taxon>
        <taxon>Fungi</taxon>
        <taxon>Dikarya</taxon>
        <taxon>Ascomycota</taxon>
        <taxon>Pezizomycotina</taxon>
        <taxon>Sordariomycetes</taxon>
        <taxon>Hypocreomycetidae</taxon>
        <taxon>Glomerellales</taxon>
        <taxon>Glomerellaceae</taxon>
        <taxon>Colletotrichum</taxon>
        <taxon>Colletotrichum boninense species complex</taxon>
    </lineage>
</organism>
<reference evidence="3" key="2">
    <citation type="submission" date="2020-11" db="EMBL/GenBank/DDBJ databases">
        <title>Whole genome sequencing of Colletotrichum sp.</title>
        <authorList>
            <person name="Li H."/>
        </authorList>
    </citation>
    <scope>NUCLEOTIDE SEQUENCE</scope>
    <source>
        <strain evidence="3">CkLH20</strain>
    </source>
</reference>
<feature type="transmembrane region" description="Helical" evidence="1">
    <location>
        <begin position="81"/>
        <end position="102"/>
    </location>
</feature>
<gene>
    <name evidence="3" type="ORF">CkaCkLH20_06612</name>
</gene>